<evidence type="ECO:0000313" key="3">
    <source>
        <dbReference type="Proteomes" id="UP000593802"/>
    </source>
</evidence>
<dbReference type="InterPro" id="IPR001173">
    <property type="entry name" value="Glyco_trans_2-like"/>
</dbReference>
<protein>
    <submittedName>
        <fullName evidence="2">Glycosyl transferase family 2</fullName>
    </submittedName>
</protein>
<dbReference type="GO" id="GO:0016740">
    <property type="term" value="F:transferase activity"/>
    <property type="evidence" value="ECO:0007669"/>
    <property type="project" value="UniProtKB-KW"/>
</dbReference>
<dbReference type="Gene3D" id="3.90.550.10">
    <property type="entry name" value="Spore Coat Polysaccharide Biosynthesis Protein SpsA, Chain A"/>
    <property type="match status" value="1"/>
</dbReference>
<feature type="domain" description="Glycosyltransferase 2-like" evidence="1">
    <location>
        <begin position="7"/>
        <end position="164"/>
    </location>
</feature>
<name>A0A7I8D8G6_9BACL</name>
<keyword evidence="2" id="KW-0808">Transferase</keyword>
<sequence length="238" mass="26560">MNRDTLIIIPAYNEEKSIAQVIRSILRYTPDADIVVVNDGSTDNTAQVAGQAGAIVLNLPFNVGIGGGMQTGYLYAHEKGYRYAVQIDADGQHDPADLPRLLQHAKNGEADMILGSRYIAKTSYKSSAMRRVGMIFFSKLVFLLTGQEVKDTTSGYRVVNKNLIDLFSRSYPTDYPEVEVIVFLKRHGYSLLEVPTEMHQRQAGVSSITPFKSVYYIVKVALALIMNVLRHRKARELS</sequence>
<organism evidence="2 3">
    <name type="scientific">Effusibacillus dendaii</name>
    <dbReference type="NCBI Taxonomy" id="2743772"/>
    <lineage>
        <taxon>Bacteria</taxon>
        <taxon>Bacillati</taxon>
        <taxon>Bacillota</taxon>
        <taxon>Bacilli</taxon>
        <taxon>Bacillales</taxon>
        <taxon>Alicyclobacillaceae</taxon>
        <taxon>Effusibacillus</taxon>
    </lineage>
</organism>
<dbReference type="AlphaFoldDB" id="A0A7I8D8G6"/>
<reference evidence="2 3" key="1">
    <citation type="submission" date="2020-08" db="EMBL/GenBank/DDBJ databases">
        <title>Complete Genome Sequence of Effusibacillus dendaii Strain skT53, Isolated from Farmland soil.</title>
        <authorList>
            <person name="Konishi T."/>
            <person name="Kawasaki H."/>
        </authorList>
    </citation>
    <scope>NUCLEOTIDE SEQUENCE [LARGE SCALE GENOMIC DNA]</scope>
    <source>
        <strain evidence="3">skT53</strain>
    </source>
</reference>
<proteinExistence type="predicted"/>
<accession>A0A7I8D8G6</accession>
<keyword evidence="3" id="KW-1185">Reference proteome</keyword>
<dbReference type="PANTHER" id="PTHR48090">
    <property type="entry name" value="UNDECAPRENYL-PHOSPHATE 4-DEOXY-4-FORMAMIDO-L-ARABINOSE TRANSFERASE-RELATED"/>
    <property type="match status" value="1"/>
</dbReference>
<dbReference type="EMBL" id="AP023366">
    <property type="protein sequence ID" value="BCJ86414.1"/>
    <property type="molecule type" value="Genomic_DNA"/>
</dbReference>
<evidence type="ECO:0000259" key="1">
    <source>
        <dbReference type="Pfam" id="PF00535"/>
    </source>
</evidence>
<dbReference type="PANTHER" id="PTHR48090:SF7">
    <property type="entry name" value="RFBJ PROTEIN"/>
    <property type="match status" value="1"/>
</dbReference>
<dbReference type="SUPFAM" id="SSF53448">
    <property type="entry name" value="Nucleotide-diphospho-sugar transferases"/>
    <property type="match status" value="1"/>
</dbReference>
<dbReference type="InterPro" id="IPR029044">
    <property type="entry name" value="Nucleotide-diphossugar_trans"/>
</dbReference>
<dbReference type="Proteomes" id="UP000593802">
    <property type="component" value="Chromosome"/>
</dbReference>
<dbReference type="CDD" id="cd04179">
    <property type="entry name" value="DPM_DPG-synthase_like"/>
    <property type="match status" value="1"/>
</dbReference>
<dbReference type="KEGG" id="eff:skT53_13990"/>
<evidence type="ECO:0000313" key="2">
    <source>
        <dbReference type="EMBL" id="BCJ86414.1"/>
    </source>
</evidence>
<gene>
    <name evidence="2" type="ORF">skT53_13990</name>
</gene>
<dbReference type="Pfam" id="PF00535">
    <property type="entry name" value="Glycos_transf_2"/>
    <property type="match status" value="1"/>
</dbReference>
<dbReference type="RefSeq" id="WP_226375366.1">
    <property type="nucleotide sequence ID" value="NZ_AP023366.1"/>
</dbReference>
<dbReference type="InterPro" id="IPR050256">
    <property type="entry name" value="Glycosyltransferase_2"/>
</dbReference>